<reference evidence="1" key="1">
    <citation type="submission" date="2023-07" db="EMBL/GenBank/DDBJ databases">
        <title>Black Yeasts Isolated from many extreme environments.</title>
        <authorList>
            <person name="Coleine C."/>
            <person name="Stajich J.E."/>
            <person name="Selbmann L."/>
        </authorList>
    </citation>
    <scope>NUCLEOTIDE SEQUENCE</scope>
    <source>
        <strain evidence="1">CCFEE 5714</strain>
    </source>
</reference>
<proteinExistence type="predicted"/>
<evidence type="ECO:0000313" key="1">
    <source>
        <dbReference type="EMBL" id="KAK3717061.1"/>
    </source>
</evidence>
<accession>A0ACC3NIV6</accession>
<organism evidence="1 2">
    <name type="scientific">Vermiconidia calcicola</name>
    <dbReference type="NCBI Taxonomy" id="1690605"/>
    <lineage>
        <taxon>Eukaryota</taxon>
        <taxon>Fungi</taxon>
        <taxon>Dikarya</taxon>
        <taxon>Ascomycota</taxon>
        <taxon>Pezizomycotina</taxon>
        <taxon>Dothideomycetes</taxon>
        <taxon>Dothideomycetidae</taxon>
        <taxon>Mycosphaerellales</taxon>
        <taxon>Extremaceae</taxon>
        <taxon>Vermiconidia</taxon>
    </lineage>
</organism>
<evidence type="ECO:0000313" key="2">
    <source>
        <dbReference type="Proteomes" id="UP001281147"/>
    </source>
</evidence>
<gene>
    <name evidence="1" type="ORF">LTR37_006116</name>
</gene>
<name>A0ACC3NIV6_9PEZI</name>
<sequence>MHYSSKMVVNLLSLLITTTYALPTTRAANISTVEAREDAPWTGVYICNSYRWSKWGGSCQYLPVQLETCVAVPEVFANSIRSIGADLTDPPSACSLKSGICGESEHSYVINHPGCPAVQSDVLTWFGAESHIWCEAYQSGRDDGTCVFIH</sequence>
<keyword evidence="2" id="KW-1185">Reference proteome</keyword>
<comment type="caution">
    <text evidence="1">The sequence shown here is derived from an EMBL/GenBank/DDBJ whole genome shotgun (WGS) entry which is preliminary data.</text>
</comment>
<dbReference type="EMBL" id="JAUTXU010000039">
    <property type="protein sequence ID" value="KAK3717061.1"/>
    <property type="molecule type" value="Genomic_DNA"/>
</dbReference>
<protein>
    <submittedName>
        <fullName evidence="1">Uncharacterized protein</fullName>
    </submittedName>
</protein>
<dbReference type="Proteomes" id="UP001281147">
    <property type="component" value="Unassembled WGS sequence"/>
</dbReference>